<dbReference type="AlphaFoldDB" id="A0A9W8N2T5"/>
<dbReference type="InterPro" id="IPR036890">
    <property type="entry name" value="HATPase_C_sf"/>
</dbReference>
<evidence type="ECO:0000313" key="3">
    <source>
        <dbReference type="Proteomes" id="UP001148786"/>
    </source>
</evidence>
<dbReference type="Pfam" id="PF25794">
    <property type="entry name" value="SACS"/>
    <property type="match status" value="1"/>
</dbReference>
<feature type="domain" description="Sacsin/Nov" evidence="1">
    <location>
        <begin position="10"/>
        <end position="138"/>
    </location>
</feature>
<dbReference type="PANTHER" id="PTHR15600:SF42">
    <property type="entry name" value="SACSIN"/>
    <property type="match status" value="1"/>
</dbReference>
<reference evidence="2" key="1">
    <citation type="submission" date="2022-07" db="EMBL/GenBank/DDBJ databases">
        <title>Genome Sequence of Agrocybe chaxingu.</title>
        <authorList>
            <person name="Buettner E."/>
        </authorList>
    </citation>
    <scope>NUCLEOTIDE SEQUENCE</scope>
    <source>
        <strain evidence="2">MP-N11</strain>
    </source>
</reference>
<dbReference type="SUPFAM" id="SSF55874">
    <property type="entry name" value="ATPase domain of HSP90 chaperone/DNA topoisomerase II/histidine kinase"/>
    <property type="match status" value="1"/>
</dbReference>
<keyword evidence="3" id="KW-1185">Reference proteome</keyword>
<dbReference type="NCBIfam" id="NF047352">
    <property type="entry name" value="P_loop_sacsin"/>
    <property type="match status" value="1"/>
</dbReference>
<dbReference type="Gene3D" id="3.30.565.10">
    <property type="entry name" value="Histidine kinase-like ATPase, C-terminal domain"/>
    <property type="match status" value="1"/>
</dbReference>
<dbReference type="InterPro" id="IPR052972">
    <property type="entry name" value="Sacsin_chaperone_reg"/>
</dbReference>
<name>A0A9W8N2T5_9AGAR</name>
<evidence type="ECO:0000313" key="2">
    <source>
        <dbReference type="EMBL" id="KAJ3518023.1"/>
    </source>
</evidence>
<sequence>MPQSAKEEVQTTALIKGILNGYPGNSAIFREYLQNSDDAKATAQIFILDESQYPTESLLDPVLEDTQGPALIAVNNGVLRDSDWKALKSIHSSSKTTDETQTGKNGLGFRASYHLTENPEVFSGETLMVLDAHREFKEYPGGISINVVSEGHAYSDQLAPFK</sequence>
<accession>A0A9W8N2T5</accession>
<gene>
    <name evidence="2" type="ORF">NLJ89_g129</name>
</gene>
<protein>
    <recommendedName>
        <fullName evidence="1">Sacsin/Nov domain-containing protein</fullName>
    </recommendedName>
</protein>
<dbReference type="GO" id="GO:0030544">
    <property type="term" value="F:Hsp70 protein binding"/>
    <property type="evidence" value="ECO:0007669"/>
    <property type="project" value="TreeGrafter"/>
</dbReference>
<comment type="caution">
    <text evidence="2">The sequence shown here is derived from an EMBL/GenBank/DDBJ whole genome shotgun (WGS) entry which is preliminary data.</text>
</comment>
<organism evidence="2 3">
    <name type="scientific">Agrocybe chaxingu</name>
    <dbReference type="NCBI Taxonomy" id="84603"/>
    <lineage>
        <taxon>Eukaryota</taxon>
        <taxon>Fungi</taxon>
        <taxon>Dikarya</taxon>
        <taxon>Basidiomycota</taxon>
        <taxon>Agaricomycotina</taxon>
        <taxon>Agaricomycetes</taxon>
        <taxon>Agaricomycetidae</taxon>
        <taxon>Agaricales</taxon>
        <taxon>Agaricineae</taxon>
        <taxon>Strophariaceae</taxon>
        <taxon>Agrocybe</taxon>
    </lineage>
</organism>
<evidence type="ECO:0000259" key="1">
    <source>
        <dbReference type="Pfam" id="PF25794"/>
    </source>
</evidence>
<dbReference type="InterPro" id="IPR058210">
    <property type="entry name" value="SACS/Nov_dom"/>
</dbReference>
<dbReference type="OrthoDB" id="1262810at2759"/>
<dbReference type="PANTHER" id="PTHR15600">
    <property type="entry name" value="SACSIN"/>
    <property type="match status" value="1"/>
</dbReference>
<dbReference type="EMBL" id="JANKHO010000004">
    <property type="protein sequence ID" value="KAJ3518023.1"/>
    <property type="molecule type" value="Genomic_DNA"/>
</dbReference>
<proteinExistence type="predicted"/>
<dbReference type="Proteomes" id="UP001148786">
    <property type="component" value="Unassembled WGS sequence"/>
</dbReference>